<evidence type="ECO:0000256" key="1">
    <source>
        <dbReference type="SAM" id="MobiDB-lite"/>
    </source>
</evidence>
<proteinExistence type="predicted"/>
<evidence type="ECO:0000313" key="2">
    <source>
        <dbReference type="EMBL" id="MFC0530131.1"/>
    </source>
</evidence>
<feature type="region of interest" description="Disordered" evidence="1">
    <location>
        <begin position="1"/>
        <end position="31"/>
    </location>
</feature>
<dbReference type="EMBL" id="JBHLUH010000041">
    <property type="protein sequence ID" value="MFC0530131.1"/>
    <property type="molecule type" value="Genomic_DNA"/>
</dbReference>
<comment type="caution">
    <text evidence="2">The sequence shown here is derived from an EMBL/GenBank/DDBJ whole genome shotgun (WGS) entry which is preliminary data.</text>
</comment>
<dbReference type="RefSeq" id="WP_377253234.1">
    <property type="nucleotide sequence ID" value="NZ_JBHLUH010000041.1"/>
</dbReference>
<sequence length="311" mass="34854">MPGSDPPTSVAPRRAQRTTSAAPGQTQPPRPRTLVLEATEWRARRATHEARVDAWLAPHLARRQAGEKHPVEDFLFTYYSFRPAQLRRWHPGAGVTLEDGLPDKEYIQTGQGVMLDPTVAARKSTEWIGTLLRRTAGRPAHFGCFGMHEWAMVYRAEGVRHEQVPLRLSPAETDRVVDDNRVRCSHFDAFRFFTPAARPLNLLQPTRETQHDNEQPGCLHANMDLYKWAYKLSPLVASELVADAFALARDIRALDMRASPYDLADLGYEPVRVETPEGRAEYAAAQRAFAGRAAALRARLIAALDRLDGSS</sequence>
<name>A0ABV6M645_9ACTN</name>
<organism evidence="2 3">
    <name type="scientific">Phytohabitans kaempferiae</name>
    <dbReference type="NCBI Taxonomy" id="1620943"/>
    <lineage>
        <taxon>Bacteria</taxon>
        <taxon>Bacillati</taxon>
        <taxon>Actinomycetota</taxon>
        <taxon>Actinomycetes</taxon>
        <taxon>Micromonosporales</taxon>
        <taxon>Micromonosporaceae</taxon>
    </lineage>
</organism>
<evidence type="ECO:0000313" key="3">
    <source>
        <dbReference type="Proteomes" id="UP001589867"/>
    </source>
</evidence>
<keyword evidence="3" id="KW-1185">Reference proteome</keyword>
<gene>
    <name evidence="2" type="ORF">ACFFIA_20920</name>
</gene>
<accession>A0ABV6M645</accession>
<protein>
    <submittedName>
        <fullName evidence="2">3-methyladenine DNA glycosylase</fullName>
    </submittedName>
</protein>
<reference evidence="2 3" key="1">
    <citation type="submission" date="2024-09" db="EMBL/GenBank/DDBJ databases">
        <authorList>
            <person name="Sun Q."/>
            <person name="Mori K."/>
        </authorList>
    </citation>
    <scope>NUCLEOTIDE SEQUENCE [LARGE SCALE GENOMIC DNA]</scope>
    <source>
        <strain evidence="2 3">TBRC 3947</strain>
    </source>
</reference>
<dbReference type="Proteomes" id="UP001589867">
    <property type="component" value="Unassembled WGS sequence"/>
</dbReference>